<name>A0A1M6BK81_9FLAO</name>
<dbReference type="PANTHER" id="PTHR23028">
    <property type="entry name" value="ACETYLTRANSFERASE"/>
    <property type="match status" value="1"/>
</dbReference>
<dbReference type="EMBL" id="FQZH01000001">
    <property type="protein sequence ID" value="SHI49132.1"/>
    <property type="molecule type" value="Genomic_DNA"/>
</dbReference>
<feature type="transmembrane region" description="Helical" evidence="1">
    <location>
        <begin position="169"/>
        <end position="188"/>
    </location>
</feature>
<dbReference type="GO" id="GO:0000271">
    <property type="term" value="P:polysaccharide biosynthetic process"/>
    <property type="evidence" value="ECO:0007669"/>
    <property type="project" value="TreeGrafter"/>
</dbReference>
<feature type="transmembrane region" description="Helical" evidence="1">
    <location>
        <begin position="340"/>
        <end position="358"/>
    </location>
</feature>
<evidence type="ECO:0000313" key="3">
    <source>
        <dbReference type="EMBL" id="SHI49132.1"/>
    </source>
</evidence>
<evidence type="ECO:0000256" key="1">
    <source>
        <dbReference type="SAM" id="Phobius"/>
    </source>
</evidence>
<dbReference type="InterPro" id="IPR050879">
    <property type="entry name" value="Acyltransferase_3"/>
</dbReference>
<feature type="transmembrane region" description="Helical" evidence="1">
    <location>
        <begin position="95"/>
        <end position="112"/>
    </location>
</feature>
<dbReference type="Pfam" id="PF01757">
    <property type="entry name" value="Acyl_transf_3"/>
    <property type="match status" value="1"/>
</dbReference>
<feature type="transmembrane region" description="Helical" evidence="1">
    <location>
        <begin position="238"/>
        <end position="258"/>
    </location>
</feature>
<dbReference type="OrthoDB" id="290051at2"/>
<keyword evidence="4" id="KW-1185">Reference proteome</keyword>
<feature type="transmembrane region" description="Helical" evidence="1">
    <location>
        <begin position="311"/>
        <end position="328"/>
    </location>
</feature>
<dbReference type="STRING" id="683124.SAMN05444337_0133"/>
<keyword evidence="1" id="KW-0812">Transmembrane</keyword>
<dbReference type="PANTHER" id="PTHR23028:SF53">
    <property type="entry name" value="ACYL_TRANSF_3 DOMAIN-CONTAINING PROTEIN"/>
    <property type="match status" value="1"/>
</dbReference>
<accession>A0A1M6BK81</accession>
<keyword evidence="3" id="KW-0378">Hydrolase</keyword>
<keyword evidence="1" id="KW-1133">Transmembrane helix</keyword>
<feature type="domain" description="Acyltransferase 3" evidence="2">
    <location>
        <begin position="14"/>
        <end position="355"/>
    </location>
</feature>
<organism evidence="3 4">
    <name type="scientific">Flavobacterium haoranii</name>
    <dbReference type="NCBI Taxonomy" id="683124"/>
    <lineage>
        <taxon>Bacteria</taxon>
        <taxon>Pseudomonadati</taxon>
        <taxon>Bacteroidota</taxon>
        <taxon>Flavobacteriia</taxon>
        <taxon>Flavobacteriales</taxon>
        <taxon>Flavobacteriaceae</taxon>
        <taxon>Flavobacterium</taxon>
    </lineage>
</organism>
<dbReference type="Proteomes" id="UP000184232">
    <property type="component" value="Unassembled WGS sequence"/>
</dbReference>
<feature type="transmembrane region" description="Helical" evidence="1">
    <location>
        <begin position="208"/>
        <end position="226"/>
    </location>
</feature>
<keyword evidence="3" id="KW-0012">Acyltransferase</keyword>
<feature type="transmembrane region" description="Helical" evidence="1">
    <location>
        <begin position="132"/>
        <end position="157"/>
    </location>
</feature>
<dbReference type="GO" id="GO:0016020">
    <property type="term" value="C:membrane"/>
    <property type="evidence" value="ECO:0007669"/>
    <property type="project" value="TreeGrafter"/>
</dbReference>
<protein>
    <submittedName>
        <fullName evidence="3">Peptidoglycan/LPS O-acetylase OafA/YrhL, contains acyltransferase and SGNH-hydrolase domains</fullName>
    </submittedName>
</protein>
<feature type="transmembrane region" description="Helical" evidence="1">
    <location>
        <begin position="12"/>
        <end position="35"/>
    </location>
</feature>
<dbReference type="GO" id="GO:0016747">
    <property type="term" value="F:acyltransferase activity, transferring groups other than amino-acyl groups"/>
    <property type="evidence" value="ECO:0007669"/>
    <property type="project" value="InterPro"/>
</dbReference>
<gene>
    <name evidence="3" type="ORF">SAMN05444337_0133</name>
</gene>
<feature type="transmembrane region" description="Helical" evidence="1">
    <location>
        <begin position="270"/>
        <end position="290"/>
    </location>
</feature>
<evidence type="ECO:0000259" key="2">
    <source>
        <dbReference type="Pfam" id="PF01757"/>
    </source>
</evidence>
<keyword evidence="1" id="KW-0472">Membrane</keyword>
<sequence>MNNVENANDKRIFGLDVIRASAIFFVFFSHIHYLIGSNNELLISLSGIFGYFGVELFFGLSGFLIGSILINLYLEEKFNLTTIISFLKRRWLRTLPNYYLVLFLNIMIALYFEFNLDNWFKYLLFFQNFYDYSITFFTESWSLSIEEFAYLFSPIILFTIHKFSNNKKWSFLTSILLLIITVHFFRYFNYLNSNIKDLFIWNESVKAVVVYRLDAILFGFLAAWFIKFYKNEIGKFKMLLLLIAILLFFVQFFQLSQILTIQNTSLYFNVFYFTLTSITILCLLPFFILWKRTSNIIGKSITWVSKISYSIYLLHYSVISVLLKFFILNSKLIISDAVLIASYTILTTFFSFLLYQFFEKPILNWRDKIRK</sequence>
<feature type="transmembrane region" description="Helical" evidence="1">
    <location>
        <begin position="41"/>
        <end position="74"/>
    </location>
</feature>
<dbReference type="RefSeq" id="WP_072780399.1">
    <property type="nucleotide sequence ID" value="NZ_CP045292.1"/>
</dbReference>
<dbReference type="InterPro" id="IPR002656">
    <property type="entry name" value="Acyl_transf_3_dom"/>
</dbReference>
<keyword evidence="3" id="KW-0808">Transferase</keyword>
<dbReference type="AlphaFoldDB" id="A0A1M6BK81"/>
<evidence type="ECO:0000313" key="4">
    <source>
        <dbReference type="Proteomes" id="UP000184232"/>
    </source>
</evidence>
<reference evidence="3 4" key="1">
    <citation type="submission" date="2016-11" db="EMBL/GenBank/DDBJ databases">
        <authorList>
            <person name="Jaros S."/>
            <person name="Januszkiewicz K."/>
            <person name="Wedrychowicz H."/>
        </authorList>
    </citation>
    <scope>NUCLEOTIDE SEQUENCE [LARGE SCALE GENOMIC DNA]</scope>
    <source>
        <strain evidence="3 4">DSM 22807</strain>
    </source>
</reference>
<dbReference type="GO" id="GO:0016787">
    <property type="term" value="F:hydrolase activity"/>
    <property type="evidence" value="ECO:0007669"/>
    <property type="project" value="UniProtKB-KW"/>
</dbReference>
<proteinExistence type="predicted"/>